<gene>
    <name evidence="5 7" type="ORF">BDZ99DRAFT_417321</name>
</gene>
<feature type="non-terminal residue" evidence="5">
    <location>
        <position position="313"/>
    </location>
</feature>
<evidence type="ECO:0000256" key="3">
    <source>
        <dbReference type="ARBA" id="ARBA00023002"/>
    </source>
</evidence>
<organism evidence="5">
    <name type="scientific">Mytilinidion resinicola</name>
    <dbReference type="NCBI Taxonomy" id="574789"/>
    <lineage>
        <taxon>Eukaryota</taxon>
        <taxon>Fungi</taxon>
        <taxon>Dikarya</taxon>
        <taxon>Ascomycota</taxon>
        <taxon>Pezizomycotina</taxon>
        <taxon>Dothideomycetes</taxon>
        <taxon>Pleosporomycetidae</taxon>
        <taxon>Mytilinidiales</taxon>
        <taxon>Mytilinidiaceae</taxon>
        <taxon>Mytilinidion</taxon>
    </lineage>
</organism>
<protein>
    <submittedName>
        <fullName evidence="5 7">NmrA-like family protein-like protein</fullName>
    </submittedName>
</protein>
<reference evidence="7" key="2">
    <citation type="submission" date="2020-04" db="EMBL/GenBank/DDBJ databases">
        <authorList>
            <consortium name="NCBI Genome Project"/>
        </authorList>
    </citation>
    <scope>NUCLEOTIDE SEQUENCE</scope>
    <source>
        <strain evidence="7">CBS 304.34</strain>
    </source>
</reference>
<dbReference type="Pfam" id="PF05368">
    <property type="entry name" value="NmrA"/>
    <property type="match status" value="1"/>
</dbReference>
<dbReference type="SUPFAM" id="SSF51735">
    <property type="entry name" value="NAD(P)-binding Rossmann-fold domains"/>
    <property type="match status" value="1"/>
</dbReference>
<keyword evidence="2" id="KW-0521">NADP</keyword>
<evidence type="ECO:0000259" key="4">
    <source>
        <dbReference type="Pfam" id="PF05368"/>
    </source>
</evidence>
<evidence type="ECO:0000313" key="5">
    <source>
        <dbReference type="EMBL" id="KAF2809422.1"/>
    </source>
</evidence>
<dbReference type="Gene3D" id="3.40.50.720">
    <property type="entry name" value="NAD(P)-binding Rossmann-like Domain"/>
    <property type="match status" value="1"/>
</dbReference>
<reference evidence="7" key="3">
    <citation type="submission" date="2025-04" db="UniProtKB">
        <authorList>
            <consortium name="RefSeq"/>
        </authorList>
    </citation>
    <scope>IDENTIFICATION</scope>
    <source>
        <strain evidence="7">CBS 304.34</strain>
    </source>
</reference>
<accession>A0A6A6YKM2</accession>
<dbReference type="Proteomes" id="UP000504636">
    <property type="component" value="Unplaced"/>
</dbReference>
<evidence type="ECO:0000313" key="7">
    <source>
        <dbReference type="RefSeq" id="XP_033576386.1"/>
    </source>
</evidence>
<proteinExistence type="inferred from homology"/>
<sequence>MVKVAIAGGTGNVASEIIDAIQATKKHEITILTRKQNPISPPSLRYVTADYTSRPSLVSTLRGQDVVLSFLVVHQDEDNIAQKNLIHACIEAGVKRFAPSEWGVSNGGGIPPYAHKDEIAEYLAEINKDKKVLEYCLFQPSLFMDYFAHPYSLATHLHTWPLLIDLHRRRAIRLDDGAQPIVLTAIRDVAAVVALALDDPREWPRVGGIRGSATTLNELIALGEEIRGEKFAVEEVSGEDVERGELKTNWVPRMDHPVIPVEERTEQFSRDFVVMFLVGIGRGVWDVGGQWNERLPAYRFKGVEEYLREAWDG</sequence>
<evidence type="ECO:0000313" key="6">
    <source>
        <dbReference type="Proteomes" id="UP000504636"/>
    </source>
</evidence>
<keyword evidence="3" id="KW-0560">Oxidoreductase</keyword>
<dbReference type="GeneID" id="54457712"/>
<dbReference type="CDD" id="cd05259">
    <property type="entry name" value="PCBER_SDR_a"/>
    <property type="match status" value="1"/>
</dbReference>
<keyword evidence="6" id="KW-1185">Reference proteome</keyword>
<dbReference type="PANTHER" id="PTHR47706">
    <property type="entry name" value="NMRA-LIKE FAMILY PROTEIN"/>
    <property type="match status" value="1"/>
</dbReference>
<dbReference type="OrthoDB" id="10000533at2759"/>
<reference evidence="5 7" key="1">
    <citation type="journal article" date="2020" name="Stud. Mycol.">
        <title>101 Dothideomycetes genomes: a test case for predicting lifestyles and emergence of pathogens.</title>
        <authorList>
            <person name="Haridas S."/>
            <person name="Albert R."/>
            <person name="Binder M."/>
            <person name="Bloem J."/>
            <person name="Labutti K."/>
            <person name="Salamov A."/>
            <person name="Andreopoulos B."/>
            <person name="Baker S."/>
            <person name="Barry K."/>
            <person name="Bills G."/>
            <person name="Bluhm B."/>
            <person name="Cannon C."/>
            <person name="Castanera R."/>
            <person name="Culley D."/>
            <person name="Daum C."/>
            <person name="Ezra D."/>
            <person name="Gonzalez J."/>
            <person name="Henrissat B."/>
            <person name="Kuo A."/>
            <person name="Liang C."/>
            <person name="Lipzen A."/>
            <person name="Lutzoni F."/>
            <person name="Magnuson J."/>
            <person name="Mondo S."/>
            <person name="Nolan M."/>
            <person name="Ohm R."/>
            <person name="Pangilinan J."/>
            <person name="Park H.-J."/>
            <person name="Ramirez L."/>
            <person name="Alfaro M."/>
            <person name="Sun H."/>
            <person name="Tritt A."/>
            <person name="Yoshinaga Y."/>
            <person name="Zwiers L.-H."/>
            <person name="Turgeon B."/>
            <person name="Goodwin S."/>
            <person name="Spatafora J."/>
            <person name="Crous P."/>
            <person name="Grigoriev I."/>
        </authorList>
    </citation>
    <scope>NUCLEOTIDE SEQUENCE</scope>
    <source>
        <strain evidence="5 7">CBS 304.34</strain>
    </source>
</reference>
<dbReference type="Gene3D" id="3.90.25.10">
    <property type="entry name" value="UDP-galactose 4-epimerase, domain 1"/>
    <property type="match status" value="1"/>
</dbReference>
<feature type="domain" description="NmrA-like" evidence="4">
    <location>
        <begin position="3"/>
        <end position="241"/>
    </location>
</feature>
<evidence type="ECO:0000256" key="2">
    <source>
        <dbReference type="ARBA" id="ARBA00022857"/>
    </source>
</evidence>
<evidence type="ECO:0000256" key="1">
    <source>
        <dbReference type="ARBA" id="ARBA00005725"/>
    </source>
</evidence>
<dbReference type="GO" id="GO:0016491">
    <property type="term" value="F:oxidoreductase activity"/>
    <property type="evidence" value="ECO:0007669"/>
    <property type="project" value="UniProtKB-KW"/>
</dbReference>
<dbReference type="InterPro" id="IPR051609">
    <property type="entry name" value="NmrA/Isoflavone_reductase-like"/>
</dbReference>
<name>A0A6A6YKM2_9PEZI</name>
<dbReference type="InterPro" id="IPR008030">
    <property type="entry name" value="NmrA-like"/>
</dbReference>
<dbReference type="RefSeq" id="XP_033576386.1">
    <property type="nucleotide sequence ID" value="XM_033716819.1"/>
</dbReference>
<comment type="similarity">
    <text evidence="1">Belongs to the NmrA-type oxidoreductase family. Isoflavone reductase subfamily.</text>
</comment>
<dbReference type="InterPro" id="IPR036291">
    <property type="entry name" value="NAD(P)-bd_dom_sf"/>
</dbReference>
<dbReference type="EMBL" id="MU003701">
    <property type="protein sequence ID" value="KAF2809422.1"/>
    <property type="molecule type" value="Genomic_DNA"/>
</dbReference>
<dbReference type="InterPro" id="IPR045312">
    <property type="entry name" value="PCBER-like"/>
</dbReference>
<dbReference type="AlphaFoldDB" id="A0A6A6YKM2"/>
<dbReference type="PANTHER" id="PTHR47706:SF4">
    <property type="entry name" value="NMRA-LIKE DOMAIN-CONTAINING PROTEIN"/>
    <property type="match status" value="1"/>
</dbReference>